<dbReference type="AlphaFoldDB" id="A0A2P5AJX8"/>
<name>A0A2P5AJX8_PARAD</name>
<evidence type="ECO:0000313" key="3">
    <source>
        <dbReference type="Proteomes" id="UP000237105"/>
    </source>
</evidence>
<reference evidence="3" key="1">
    <citation type="submission" date="2016-06" db="EMBL/GenBank/DDBJ databases">
        <title>Parallel loss of symbiosis genes in relatives of nitrogen-fixing non-legume Parasponia.</title>
        <authorList>
            <person name="Van Velzen R."/>
            <person name="Holmer R."/>
            <person name="Bu F."/>
            <person name="Rutten L."/>
            <person name="Van Zeijl A."/>
            <person name="Liu W."/>
            <person name="Santuari L."/>
            <person name="Cao Q."/>
            <person name="Sharma T."/>
            <person name="Shen D."/>
            <person name="Roswanjaya Y."/>
            <person name="Wardhani T."/>
            <person name="Kalhor M.S."/>
            <person name="Jansen J."/>
            <person name="Van den Hoogen J."/>
            <person name="Gungor B."/>
            <person name="Hartog M."/>
            <person name="Hontelez J."/>
            <person name="Verver J."/>
            <person name="Yang W.-C."/>
            <person name="Schijlen E."/>
            <person name="Repin R."/>
            <person name="Schilthuizen M."/>
            <person name="Schranz E."/>
            <person name="Heidstra R."/>
            <person name="Miyata K."/>
            <person name="Fedorova E."/>
            <person name="Kohlen W."/>
            <person name="Bisseling T."/>
            <person name="Smit S."/>
            <person name="Geurts R."/>
        </authorList>
    </citation>
    <scope>NUCLEOTIDE SEQUENCE [LARGE SCALE GENOMIC DNA]</scope>
    <source>
        <strain evidence="3">cv. WU1-14</strain>
    </source>
</reference>
<feature type="region of interest" description="Disordered" evidence="1">
    <location>
        <begin position="1"/>
        <end position="23"/>
    </location>
</feature>
<comment type="caution">
    <text evidence="2">The sequence shown here is derived from an EMBL/GenBank/DDBJ whole genome shotgun (WGS) entry which is preliminary data.</text>
</comment>
<accession>A0A2P5AJX8</accession>
<feature type="non-terminal residue" evidence="2">
    <location>
        <position position="56"/>
    </location>
</feature>
<dbReference type="Proteomes" id="UP000237105">
    <property type="component" value="Unassembled WGS sequence"/>
</dbReference>
<sequence>MEGRKEEDVSAVVSAPSPNSSSTVLAITQSYGDNATLQITQHKLNGKIFLQWSQSI</sequence>
<keyword evidence="3" id="KW-1185">Reference proteome</keyword>
<evidence type="ECO:0000256" key="1">
    <source>
        <dbReference type="SAM" id="MobiDB-lite"/>
    </source>
</evidence>
<feature type="compositionally biased region" description="Low complexity" evidence="1">
    <location>
        <begin position="10"/>
        <end position="22"/>
    </location>
</feature>
<evidence type="ECO:0000313" key="2">
    <source>
        <dbReference type="EMBL" id="PON36848.1"/>
    </source>
</evidence>
<protein>
    <submittedName>
        <fullName evidence="2">Uncharacterized protein</fullName>
    </submittedName>
</protein>
<gene>
    <name evidence="2" type="ORF">PanWU01x14_324960</name>
</gene>
<proteinExistence type="predicted"/>
<dbReference type="OrthoDB" id="1743468at2759"/>
<dbReference type="EMBL" id="JXTB01000551">
    <property type="protein sequence ID" value="PON36848.1"/>
    <property type="molecule type" value="Genomic_DNA"/>
</dbReference>
<organism evidence="2 3">
    <name type="scientific">Parasponia andersonii</name>
    <name type="common">Sponia andersonii</name>
    <dbReference type="NCBI Taxonomy" id="3476"/>
    <lineage>
        <taxon>Eukaryota</taxon>
        <taxon>Viridiplantae</taxon>
        <taxon>Streptophyta</taxon>
        <taxon>Embryophyta</taxon>
        <taxon>Tracheophyta</taxon>
        <taxon>Spermatophyta</taxon>
        <taxon>Magnoliopsida</taxon>
        <taxon>eudicotyledons</taxon>
        <taxon>Gunneridae</taxon>
        <taxon>Pentapetalae</taxon>
        <taxon>rosids</taxon>
        <taxon>fabids</taxon>
        <taxon>Rosales</taxon>
        <taxon>Cannabaceae</taxon>
        <taxon>Parasponia</taxon>
    </lineage>
</organism>